<dbReference type="SMART" id="SM00355">
    <property type="entry name" value="ZnF_C2H2"/>
    <property type="match status" value="3"/>
</dbReference>
<evidence type="ECO:0000256" key="2">
    <source>
        <dbReference type="ARBA" id="ARBA00022771"/>
    </source>
</evidence>
<dbReference type="PANTHER" id="PTHR23235">
    <property type="entry name" value="KRUEPPEL-LIKE TRANSCRIPTION FACTOR"/>
    <property type="match status" value="1"/>
</dbReference>
<sequence length="428" mass="47457">MDLTPPALTRSPSSPANTYCPSERSSLDYPSPGLVEQQYKISSIYGDQSCTVTPPMESETSLPPLDSMNQHDWNSTTVIHPVSSAAGMPSILSSEYDSFGSYPYSHDVYHAHSTSQAHSIHTSTPPPTGSAPRSPPAPPRTSMPYTPATSVPGSLTPRVKMEGSSEYSQNIEASHYPSPRSVHTSYASDSGPYTSTSGGYLSDNGSATWHKPEFQPVEPEPFYPGPPPPQPSAFLHDARRQYRVTRPRRAPRRLTTKEEANFQCEHKGCGKLFSRSYNYKAHMETHDEKREYPFPCPVNDCNKKFVRKTDLQRHHQSVHMRERNHKCDYCGRMFARKDTLRRHMEDGCSKRFDIGTLDLRAEAYDSMHPSARSMAGPIGHMITPPGSLPPMAIPPLCSTSVLGSMAPSMRPREPLASGDHSQGHGWGR</sequence>
<feature type="compositionally biased region" description="Pro residues" evidence="5">
    <location>
        <begin position="218"/>
        <end position="227"/>
    </location>
</feature>
<dbReference type="PANTHER" id="PTHR23235:SF120">
    <property type="entry name" value="KRUPPEL-LIKE FACTOR 15"/>
    <property type="match status" value="1"/>
</dbReference>
<protein>
    <recommendedName>
        <fullName evidence="6">C2H2-type domain-containing protein</fullName>
    </recommendedName>
</protein>
<feature type="region of interest" description="Disordered" evidence="5">
    <location>
        <begin position="1"/>
        <end position="31"/>
    </location>
</feature>
<evidence type="ECO:0000256" key="5">
    <source>
        <dbReference type="SAM" id="MobiDB-lite"/>
    </source>
</evidence>
<feature type="compositionally biased region" description="Pro residues" evidence="5">
    <location>
        <begin position="124"/>
        <end position="141"/>
    </location>
</feature>
<feature type="region of interest" description="Disordered" evidence="5">
    <location>
        <begin position="405"/>
        <end position="428"/>
    </location>
</feature>
<evidence type="ECO:0000313" key="7">
    <source>
        <dbReference type="EMBL" id="GAB1313103.1"/>
    </source>
</evidence>
<organism evidence="7 8">
    <name type="scientific">Madurella fahalii</name>
    <dbReference type="NCBI Taxonomy" id="1157608"/>
    <lineage>
        <taxon>Eukaryota</taxon>
        <taxon>Fungi</taxon>
        <taxon>Dikarya</taxon>
        <taxon>Ascomycota</taxon>
        <taxon>Pezizomycotina</taxon>
        <taxon>Sordariomycetes</taxon>
        <taxon>Sordariomycetidae</taxon>
        <taxon>Sordariales</taxon>
        <taxon>Sordariales incertae sedis</taxon>
        <taxon>Madurella</taxon>
    </lineage>
</organism>
<evidence type="ECO:0000313" key="8">
    <source>
        <dbReference type="Proteomes" id="UP001628179"/>
    </source>
</evidence>
<feature type="domain" description="C2H2-type" evidence="6">
    <location>
        <begin position="325"/>
        <end position="352"/>
    </location>
</feature>
<dbReference type="SUPFAM" id="SSF57667">
    <property type="entry name" value="beta-beta-alpha zinc fingers"/>
    <property type="match status" value="2"/>
</dbReference>
<accession>A0ABQ0G5Q8</accession>
<feature type="compositionally biased region" description="Polar residues" evidence="5">
    <location>
        <begin position="10"/>
        <end position="24"/>
    </location>
</feature>
<keyword evidence="1" id="KW-0479">Metal-binding</keyword>
<dbReference type="PROSITE" id="PS50157">
    <property type="entry name" value="ZINC_FINGER_C2H2_2"/>
    <property type="match status" value="3"/>
</dbReference>
<reference evidence="7 8" key="1">
    <citation type="submission" date="2024-09" db="EMBL/GenBank/DDBJ databases">
        <title>Itraconazole resistance in Madurella fahalii resulting from another homologue of gene encoding cytochrome P450 14-alpha sterol demethylase (CYP51).</title>
        <authorList>
            <person name="Yoshioka I."/>
            <person name="Fahal A.H."/>
            <person name="Kaneko S."/>
            <person name="Yaguchi T."/>
        </authorList>
    </citation>
    <scope>NUCLEOTIDE SEQUENCE [LARGE SCALE GENOMIC DNA]</scope>
    <source>
        <strain evidence="7 8">IFM 68171</strain>
    </source>
</reference>
<dbReference type="Proteomes" id="UP001628179">
    <property type="component" value="Unassembled WGS sequence"/>
</dbReference>
<gene>
    <name evidence="7" type="ORF">MFIFM68171_03313</name>
</gene>
<comment type="caution">
    <text evidence="7">The sequence shown here is derived from an EMBL/GenBank/DDBJ whole genome shotgun (WGS) entry which is preliminary data.</text>
</comment>
<dbReference type="GeneID" id="98174057"/>
<evidence type="ECO:0000256" key="1">
    <source>
        <dbReference type="ARBA" id="ARBA00022723"/>
    </source>
</evidence>
<keyword evidence="2 4" id="KW-0863">Zinc-finger</keyword>
<dbReference type="PROSITE" id="PS00028">
    <property type="entry name" value="ZINC_FINGER_C2H2_1"/>
    <property type="match status" value="2"/>
</dbReference>
<dbReference type="Gene3D" id="3.30.160.60">
    <property type="entry name" value="Classic Zinc Finger"/>
    <property type="match status" value="3"/>
</dbReference>
<evidence type="ECO:0000256" key="4">
    <source>
        <dbReference type="PROSITE-ProRule" id="PRU00042"/>
    </source>
</evidence>
<dbReference type="Pfam" id="PF00096">
    <property type="entry name" value="zf-C2H2"/>
    <property type="match status" value="3"/>
</dbReference>
<feature type="domain" description="C2H2-type" evidence="6">
    <location>
        <begin position="294"/>
        <end position="324"/>
    </location>
</feature>
<evidence type="ECO:0000259" key="6">
    <source>
        <dbReference type="PROSITE" id="PS50157"/>
    </source>
</evidence>
<dbReference type="InterPro" id="IPR013087">
    <property type="entry name" value="Znf_C2H2_type"/>
</dbReference>
<proteinExistence type="predicted"/>
<feature type="compositionally biased region" description="Polar residues" evidence="5">
    <location>
        <begin position="181"/>
        <end position="207"/>
    </location>
</feature>
<keyword evidence="8" id="KW-1185">Reference proteome</keyword>
<feature type="region of interest" description="Disordered" evidence="5">
    <location>
        <begin position="113"/>
        <end position="227"/>
    </location>
</feature>
<evidence type="ECO:0000256" key="3">
    <source>
        <dbReference type="ARBA" id="ARBA00022833"/>
    </source>
</evidence>
<name>A0ABQ0G5Q8_9PEZI</name>
<keyword evidence="3" id="KW-0862">Zinc</keyword>
<dbReference type="InterPro" id="IPR036236">
    <property type="entry name" value="Znf_C2H2_sf"/>
</dbReference>
<dbReference type="EMBL" id="BAAFSV010000002">
    <property type="protein sequence ID" value="GAB1313103.1"/>
    <property type="molecule type" value="Genomic_DNA"/>
</dbReference>
<dbReference type="RefSeq" id="XP_070914835.1">
    <property type="nucleotide sequence ID" value="XM_071058734.1"/>
</dbReference>
<feature type="domain" description="C2H2-type" evidence="6">
    <location>
        <begin position="262"/>
        <end position="291"/>
    </location>
</feature>